<gene>
    <name evidence="1" type="ORF">PODLI_1B034161</name>
</gene>
<keyword evidence="2" id="KW-1185">Reference proteome</keyword>
<dbReference type="Proteomes" id="UP001178461">
    <property type="component" value="Chromosome 3"/>
</dbReference>
<dbReference type="EMBL" id="OX395128">
    <property type="protein sequence ID" value="CAI5769403.1"/>
    <property type="molecule type" value="Genomic_DNA"/>
</dbReference>
<feature type="non-terminal residue" evidence="1">
    <location>
        <position position="1"/>
    </location>
</feature>
<accession>A0AA35P203</accession>
<proteinExistence type="predicted"/>
<reference evidence="1" key="1">
    <citation type="submission" date="2022-12" db="EMBL/GenBank/DDBJ databases">
        <authorList>
            <person name="Alioto T."/>
            <person name="Alioto T."/>
            <person name="Gomez Garrido J."/>
        </authorList>
    </citation>
    <scope>NUCLEOTIDE SEQUENCE</scope>
</reference>
<feature type="non-terminal residue" evidence="1">
    <location>
        <position position="76"/>
    </location>
</feature>
<sequence length="76" mass="7987">IRLPKVLVFQCFSHAVSLLNTSRETSKMFGASGPPANGADEEGVSLPITGVDLISSASAGQNKQATIWDSVGKELR</sequence>
<dbReference type="AlphaFoldDB" id="A0AA35P203"/>
<protein>
    <submittedName>
        <fullName evidence="1">Uncharacterized protein</fullName>
    </submittedName>
</protein>
<evidence type="ECO:0000313" key="1">
    <source>
        <dbReference type="EMBL" id="CAI5769403.1"/>
    </source>
</evidence>
<name>A0AA35P203_9SAUR</name>
<organism evidence="1 2">
    <name type="scientific">Podarcis lilfordi</name>
    <name type="common">Lilford's wall lizard</name>
    <dbReference type="NCBI Taxonomy" id="74358"/>
    <lineage>
        <taxon>Eukaryota</taxon>
        <taxon>Metazoa</taxon>
        <taxon>Chordata</taxon>
        <taxon>Craniata</taxon>
        <taxon>Vertebrata</taxon>
        <taxon>Euteleostomi</taxon>
        <taxon>Lepidosauria</taxon>
        <taxon>Squamata</taxon>
        <taxon>Bifurcata</taxon>
        <taxon>Unidentata</taxon>
        <taxon>Episquamata</taxon>
        <taxon>Laterata</taxon>
        <taxon>Lacertibaenia</taxon>
        <taxon>Lacertidae</taxon>
        <taxon>Podarcis</taxon>
    </lineage>
</organism>
<evidence type="ECO:0000313" key="2">
    <source>
        <dbReference type="Proteomes" id="UP001178461"/>
    </source>
</evidence>